<proteinExistence type="predicted"/>
<comment type="caution">
    <text evidence="2">The sequence shown here is derived from an EMBL/GenBank/DDBJ whole genome shotgun (WGS) entry which is preliminary data.</text>
</comment>
<evidence type="ECO:0000256" key="1">
    <source>
        <dbReference type="SAM" id="Phobius"/>
    </source>
</evidence>
<gene>
    <name evidence="2" type="ORF">GCM10023210_27360</name>
</gene>
<keyword evidence="1" id="KW-1133">Transmembrane helix</keyword>
<keyword evidence="3" id="KW-1185">Reference proteome</keyword>
<protein>
    <submittedName>
        <fullName evidence="2">Uncharacterized protein</fullName>
    </submittedName>
</protein>
<evidence type="ECO:0000313" key="2">
    <source>
        <dbReference type="EMBL" id="GAA5095075.1"/>
    </source>
</evidence>
<sequence>MVGTIFPNFDVSVDGFAAVAVFVCAQARNIPDPRIATAYAFILLLMKFMILNFKVDYFFTEFNKEFSWLLELFFGYFFNNIIKIDFNIIVVFI</sequence>
<reference evidence="3" key="1">
    <citation type="journal article" date="2019" name="Int. J. Syst. Evol. Microbiol.">
        <title>The Global Catalogue of Microorganisms (GCM) 10K type strain sequencing project: providing services to taxonomists for standard genome sequencing and annotation.</title>
        <authorList>
            <consortium name="The Broad Institute Genomics Platform"/>
            <consortium name="The Broad Institute Genome Sequencing Center for Infectious Disease"/>
            <person name="Wu L."/>
            <person name="Ma J."/>
        </authorList>
    </citation>
    <scope>NUCLEOTIDE SEQUENCE [LARGE SCALE GENOMIC DNA]</scope>
    <source>
        <strain evidence="3">JCM 18019</strain>
    </source>
</reference>
<accession>A0ABP9MHC1</accession>
<keyword evidence="1" id="KW-0472">Membrane</keyword>
<keyword evidence="1" id="KW-0812">Transmembrane</keyword>
<organism evidence="2 3">
    <name type="scientific">Chryseobacterium ginsengisoli</name>
    <dbReference type="NCBI Taxonomy" id="363853"/>
    <lineage>
        <taxon>Bacteria</taxon>
        <taxon>Pseudomonadati</taxon>
        <taxon>Bacteroidota</taxon>
        <taxon>Flavobacteriia</taxon>
        <taxon>Flavobacteriales</taxon>
        <taxon>Weeksellaceae</taxon>
        <taxon>Chryseobacterium group</taxon>
        <taxon>Chryseobacterium</taxon>
    </lineage>
</organism>
<name>A0ABP9MHC1_9FLAO</name>
<evidence type="ECO:0000313" key="3">
    <source>
        <dbReference type="Proteomes" id="UP001500353"/>
    </source>
</evidence>
<dbReference type="EMBL" id="BAABHX010000004">
    <property type="protein sequence ID" value="GAA5095075.1"/>
    <property type="molecule type" value="Genomic_DNA"/>
</dbReference>
<feature type="transmembrane region" description="Helical" evidence="1">
    <location>
        <begin position="36"/>
        <end position="53"/>
    </location>
</feature>
<dbReference type="Proteomes" id="UP001500353">
    <property type="component" value="Unassembled WGS sequence"/>
</dbReference>
<feature type="transmembrane region" description="Helical" evidence="1">
    <location>
        <begin position="73"/>
        <end position="92"/>
    </location>
</feature>